<feature type="region of interest" description="Disordered" evidence="1">
    <location>
        <begin position="1"/>
        <end position="26"/>
    </location>
</feature>
<dbReference type="Proteomes" id="UP001392437">
    <property type="component" value="Unassembled WGS sequence"/>
</dbReference>
<reference evidence="2 3" key="1">
    <citation type="submission" date="2023-01" db="EMBL/GenBank/DDBJ databases">
        <title>Analysis of 21 Apiospora genomes using comparative genomics revels a genus with tremendous synthesis potential of carbohydrate active enzymes and secondary metabolites.</title>
        <authorList>
            <person name="Sorensen T."/>
        </authorList>
    </citation>
    <scope>NUCLEOTIDE SEQUENCE [LARGE SCALE GENOMIC DNA]</scope>
    <source>
        <strain evidence="2 3">CBS 117206</strain>
    </source>
</reference>
<gene>
    <name evidence="2" type="ORF">PG999_001836</name>
</gene>
<sequence>MAEQASSANSNPTSEQGSAADAPATKACAQCNKAETVSGGSDGEEGSSNLQPCNMSQKVCAKLAQEYAKTADVKMASRAPPKADTHRGGLQKWQFDT</sequence>
<keyword evidence="3" id="KW-1185">Reference proteome</keyword>
<organism evidence="2 3">
    <name type="scientific">Apiospora kogelbergensis</name>
    <dbReference type="NCBI Taxonomy" id="1337665"/>
    <lineage>
        <taxon>Eukaryota</taxon>
        <taxon>Fungi</taxon>
        <taxon>Dikarya</taxon>
        <taxon>Ascomycota</taxon>
        <taxon>Pezizomycotina</taxon>
        <taxon>Sordariomycetes</taxon>
        <taxon>Xylariomycetidae</taxon>
        <taxon>Amphisphaeriales</taxon>
        <taxon>Apiosporaceae</taxon>
        <taxon>Apiospora</taxon>
    </lineage>
</organism>
<dbReference type="EMBL" id="JAQQWP010000002">
    <property type="protein sequence ID" value="KAK8129456.1"/>
    <property type="molecule type" value="Genomic_DNA"/>
</dbReference>
<comment type="caution">
    <text evidence="2">The sequence shown here is derived from an EMBL/GenBank/DDBJ whole genome shotgun (WGS) entry which is preliminary data.</text>
</comment>
<accession>A0AAW0R6M7</accession>
<proteinExistence type="predicted"/>
<evidence type="ECO:0000313" key="2">
    <source>
        <dbReference type="EMBL" id="KAK8129456.1"/>
    </source>
</evidence>
<evidence type="ECO:0000313" key="3">
    <source>
        <dbReference type="Proteomes" id="UP001392437"/>
    </source>
</evidence>
<name>A0AAW0R6M7_9PEZI</name>
<evidence type="ECO:0000256" key="1">
    <source>
        <dbReference type="SAM" id="MobiDB-lite"/>
    </source>
</evidence>
<feature type="compositionally biased region" description="Polar residues" evidence="1">
    <location>
        <begin position="1"/>
        <end position="17"/>
    </location>
</feature>
<feature type="region of interest" description="Disordered" evidence="1">
    <location>
        <begin position="73"/>
        <end position="97"/>
    </location>
</feature>
<dbReference type="AlphaFoldDB" id="A0AAW0R6M7"/>
<protein>
    <submittedName>
        <fullName evidence="2">Uncharacterized protein</fullName>
    </submittedName>
</protein>